<reference evidence="4" key="1">
    <citation type="submission" date="2023-07" db="EMBL/GenBank/DDBJ databases">
        <title>Thauera sp. CAU 1555 isolated from sand of Yaerae Beach.</title>
        <authorList>
            <person name="Kim W."/>
        </authorList>
    </citation>
    <scope>NUCLEOTIDE SEQUENCE [LARGE SCALE GENOMIC DNA]</scope>
    <source>
        <strain evidence="4">CAU 1555</strain>
    </source>
</reference>
<feature type="transmembrane region" description="Helical" evidence="1">
    <location>
        <begin position="81"/>
        <end position="99"/>
    </location>
</feature>
<dbReference type="InterPro" id="IPR025508">
    <property type="entry name" value="DUF4395"/>
</dbReference>
<keyword evidence="1" id="KW-1133">Transmembrane helix</keyword>
<keyword evidence="1" id="KW-0812">Transmembrane</keyword>
<accession>A0ABR9BA16</accession>
<dbReference type="Proteomes" id="UP000603602">
    <property type="component" value="Unassembled WGS sequence"/>
</dbReference>
<feature type="domain" description="DUF4395" evidence="2">
    <location>
        <begin position="12"/>
        <end position="135"/>
    </location>
</feature>
<feature type="transmembrane region" description="Helical" evidence="1">
    <location>
        <begin position="105"/>
        <end position="133"/>
    </location>
</feature>
<sequence length="139" mass="15002">MLRFDIAPVCANAYRLQAAVTFAVSAAYLFTPYRWLALVLALGGLLRGFVSPHKCMSYKLFATLTAKLGKGKQVNAGAKMFADKLVAIAGAVMVASWLLDSPVGMIPAAVLLVFSFIDLSIGFCAACWAYALWYRLRAA</sequence>
<gene>
    <name evidence="3" type="ORF">IFO67_09940</name>
</gene>
<evidence type="ECO:0000259" key="2">
    <source>
        <dbReference type="Pfam" id="PF14340"/>
    </source>
</evidence>
<keyword evidence="1" id="KW-0472">Membrane</keyword>
<dbReference type="Pfam" id="PF14340">
    <property type="entry name" value="DUF4395"/>
    <property type="match status" value="1"/>
</dbReference>
<evidence type="ECO:0000256" key="1">
    <source>
        <dbReference type="SAM" id="Phobius"/>
    </source>
</evidence>
<dbReference type="EMBL" id="JACYTO010000002">
    <property type="protein sequence ID" value="MBD8503199.1"/>
    <property type="molecule type" value="Genomic_DNA"/>
</dbReference>
<organism evidence="3 4">
    <name type="scientific">Thauera sedimentorum</name>
    <dbReference type="NCBI Taxonomy" id="2767595"/>
    <lineage>
        <taxon>Bacteria</taxon>
        <taxon>Pseudomonadati</taxon>
        <taxon>Pseudomonadota</taxon>
        <taxon>Betaproteobacteria</taxon>
        <taxon>Rhodocyclales</taxon>
        <taxon>Zoogloeaceae</taxon>
        <taxon>Thauera</taxon>
    </lineage>
</organism>
<evidence type="ECO:0000313" key="3">
    <source>
        <dbReference type="EMBL" id="MBD8503199.1"/>
    </source>
</evidence>
<comment type="caution">
    <text evidence="3">The sequence shown here is derived from an EMBL/GenBank/DDBJ whole genome shotgun (WGS) entry which is preliminary data.</text>
</comment>
<name>A0ABR9BA16_9RHOO</name>
<proteinExistence type="predicted"/>
<protein>
    <submittedName>
        <fullName evidence="3">DUF4395 family protein</fullName>
    </submittedName>
</protein>
<keyword evidence="4" id="KW-1185">Reference proteome</keyword>
<evidence type="ECO:0000313" key="4">
    <source>
        <dbReference type="Proteomes" id="UP000603602"/>
    </source>
</evidence>
<dbReference type="RefSeq" id="WP_187718053.1">
    <property type="nucleotide sequence ID" value="NZ_JACTAH010000002.1"/>
</dbReference>
<feature type="transmembrane region" description="Helical" evidence="1">
    <location>
        <begin position="33"/>
        <end position="50"/>
    </location>
</feature>